<feature type="transmembrane region" description="Helical" evidence="1">
    <location>
        <begin position="90"/>
        <end position="112"/>
    </location>
</feature>
<dbReference type="Proteomes" id="UP001335665">
    <property type="component" value="Unassembled WGS sequence"/>
</dbReference>
<evidence type="ECO:0000256" key="1">
    <source>
        <dbReference type="SAM" id="Phobius"/>
    </source>
</evidence>
<proteinExistence type="predicted"/>
<sequence>MHNLIDQGHLAEARLFAIVLTFCGGFTDAFTYIQCDHTLAAAQTGNIVFLSAALANHNLLGVIDRLASLVAFVIGLAVVSVFHAHIVHYWRVFCLMPILIIGIVVGGLPASFPTYISVPTISFGLAMQNAAFTKIAGLGYNNAFSSGNLKKSVVAWSEYYFHHDQSQRQPALDYSAIVISFTLGAIVSAQVQPLLHMKTIWVAVLIILITNVTYYLQKWSIEGKK</sequence>
<keyword evidence="1" id="KW-0472">Membrane</keyword>
<accession>A0ABU7STI0</accession>
<gene>
    <name evidence="2" type="ORF">PS396_06190</name>
</gene>
<evidence type="ECO:0000313" key="3">
    <source>
        <dbReference type="Proteomes" id="UP001335665"/>
    </source>
</evidence>
<dbReference type="InterPro" id="IPR010699">
    <property type="entry name" value="DUF1275"/>
</dbReference>
<reference evidence="2 3" key="1">
    <citation type="submission" date="2023-02" db="EMBL/GenBank/DDBJ databases">
        <title>The predominant lactic acid bacteria and yeasts involved in the spontaneous fermentation of millet during the production of the traditional porridge Hausa koko in Ghana.</title>
        <authorList>
            <person name="Atter A."/>
            <person name="Diaz M."/>
        </authorList>
    </citation>
    <scope>NUCLEOTIDE SEQUENCE [LARGE SCALE GENOMIC DNA]</scope>
    <source>
        <strain evidence="2 3">FI11552</strain>
    </source>
</reference>
<evidence type="ECO:0000313" key="2">
    <source>
        <dbReference type="EMBL" id="MEE6701385.1"/>
    </source>
</evidence>
<feature type="transmembrane region" description="Helical" evidence="1">
    <location>
        <begin position="195"/>
        <end position="216"/>
    </location>
</feature>
<dbReference type="PANTHER" id="PTHR37314:SF4">
    <property type="entry name" value="UPF0700 TRANSMEMBRANE PROTEIN YOAK"/>
    <property type="match status" value="1"/>
</dbReference>
<dbReference type="EMBL" id="JAQSFA010000013">
    <property type="protein sequence ID" value="MEE6701385.1"/>
    <property type="molecule type" value="Genomic_DNA"/>
</dbReference>
<dbReference type="RefSeq" id="WP_331192255.1">
    <property type="nucleotide sequence ID" value="NZ_JAQSEN010000003.1"/>
</dbReference>
<feature type="transmembrane region" description="Helical" evidence="1">
    <location>
        <begin position="39"/>
        <end position="59"/>
    </location>
</feature>
<keyword evidence="1" id="KW-1133">Transmembrane helix</keyword>
<dbReference type="Pfam" id="PF06912">
    <property type="entry name" value="DUF1275"/>
    <property type="match status" value="1"/>
</dbReference>
<feature type="transmembrane region" description="Helical" evidence="1">
    <location>
        <begin position="171"/>
        <end position="189"/>
    </location>
</feature>
<keyword evidence="1" id="KW-0812">Transmembrane</keyword>
<keyword evidence="3" id="KW-1185">Reference proteome</keyword>
<feature type="transmembrane region" description="Helical" evidence="1">
    <location>
        <begin position="66"/>
        <end position="84"/>
    </location>
</feature>
<comment type="caution">
    <text evidence="2">The sequence shown here is derived from an EMBL/GenBank/DDBJ whole genome shotgun (WGS) entry which is preliminary data.</text>
</comment>
<name>A0ABU7STI0_9LACO</name>
<organism evidence="2 3">
    <name type="scientific">Limosilactobacillus pontis</name>
    <dbReference type="NCBI Taxonomy" id="35787"/>
    <lineage>
        <taxon>Bacteria</taxon>
        <taxon>Bacillati</taxon>
        <taxon>Bacillota</taxon>
        <taxon>Bacilli</taxon>
        <taxon>Lactobacillales</taxon>
        <taxon>Lactobacillaceae</taxon>
        <taxon>Limosilactobacillus</taxon>
    </lineage>
</organism>
<feature type="transmembrane region" description="Helical" evidence="1">
    <location>
        <begin position="12"/>
        <end position="33"/>
    </location>
</feature>
<protein>
    <submittedName>
        <fullName evidence="2">YoaK family protein</fullName>
    </submittedName>
</protein>
<dbReference type="PANTHER" id="PTHR37314">
    <property type="entry name" value="SLR0142 PROTEIN"/>
    <property type="match status" value="1"/>
</dbReference>